<dbReference type="eggNOG" id="COG0667">
    <property type="taxonomic scope" value="Bacteria"/>
</dbReference>
<comment type="caution">
    <text evidence="1">The sequence shown here is derived from an EMBL/GenBank/DDBJ whole genome shotgun (WGS) entry which is preliminary data.</text>
</comment>
<proteinExistence type="predicted"/>
<gene>
    <name evidence="1" type="ORF">HMPREF9446_00525</name>
</gene>
<dbReference type="AlphaFoldDB" id="F3PP85"/>
<dbReference type="SUPFAM" id="SSF51430">
    <property type="entry name" value="NAD(P)-linked oxidoreductase"/>
    <property type="match status" value="1"/>
</dbReference>
<dbReference type="STRING" id="763034.HMPREF9446_00525"/>
<dbReference type="Gene3D" id="3.20.20.100">
    <property type="entry name" value="NADP-dependent oxidoreductase domain"/>
    <property type="match status" value="1"/>
</dbReference>
<dbReference type="Proteomes" id="UP000003416">
    <property type="component" value="Unassembled WGS sequence"/>
</dbReference>
<dbReference type="InterPro" id="IPR036812">
    <property type="entry name" value="NAD(P)_OxRdtase_dom_sf"/>
</dbReference>
<dbReference type="EMBL" id="AFBN01000010">
    <property type="protein sequence ID" value="EGF59290.1"/>
    <property type="molecule type" value="Genomic_DNA"/>
</dbReference>
<organism evidence="1 2">
    <name type="scientific">Bacteroides fluxus YIT 12057</name>
    <dbReference type="NCBI Taxonomy" id="763034"/>
    <lineage>
        <taxon>Bacteria</taxon>
        <taxon>Pseudomonadati</taxon>
        <taxon>Bacteroidota</taxon>
        <taxon>Bacteroidia</taxon>
        <taxon>Bacteroidales</taxon>
        <taxon>Bacteroidaceae</taxon>
        <taxon>Bacteroides</taxon>
    </lineage>
</organism>
<accession>F3PP85</accession>
<protein>
    <recommendedName>
        <fullName evidence="3">NADP-dependent oxidoreductase domain-containing protein</fullName>
    </recommendedName>
</protein>
<reference evidence="1 2" key="1">
    <citation type="submission" date="2011-02" db="EMBL/GenBank/DDBJ databases">
        <authorList>
            <person name="Weinstock G."/>
            <person name="Sodergren E."/>
            <person name="Clifton S."/>
            <person name="Fulton L."/>
            <person name="Fulton B."/>
            <person name="Courtney L."/>
            <person name="Fronick C."/>
            <person name="Harrison M."/>
            <person name="Strong C."/>
            <person name="Farmer C."/>
            <person name="Delahaunty K."/>
            <person name="Markovic C."/>
            <person name="Hall O."/>
            <person name="Minx P."/>
            <person name="Tomlinson C."/>
            <person name="Mitreva M."/>
            <person name="Hou S."/>
            <person name="Chen J."/>
            <person name="Wollam A."/>
            <person name="Pepin K.H."/>
            <person name="Johnson M."/>
            <person name="Bhonagiri V."/>
            <person name="Zhang X."/>
            <person name="Suruliraj S."/>
            <person name="Warren W."/>
            <person name="Chinwalla A."/>
            <person name="Mardis E.R."/>
            <person name="Wilson R.K."/>
        </authorList>
    </citation>
    <scope>NUCLEOTIDE SEQUENCE [LARGE SCALE GENOMIC DNA]</scope>
    <source>
        <strain evidence="1 2">YIT 12057</strain>
    </source>
</reference>
<evidence type="ECO:0000313" key="2">
    <source>
        <dbReference type="Proteomes" id="UP000003416"/>
    </source>
</evidence>
<keyword evidence="2" id="KW-1185">Reference proteome</keyword>
<dbReference type="HOGENOM" id="CLU_3149423_0_0_10"/>
<dbReference type="RefSeq" id="WP_009123784.1">
    <property type="nucleotide sequence ID" value="NZ_GL882611.1"/>
</dbReference>
<evidence type="ECO:0000313" key="1">
    <source>
        <dbReference type="EMBL" id="EGF59290.1"/>
    </source>
</evidence>
<sequence length="48" mass="5082">MVRTLLFVPALTLGTATFGGTHGFEGWGHTDVAEATRMVDMCLDAGLN</sequence>
<name>F3PP85_9BACE</name>
<dbReference type="GeneID" id="86051350"/>
<evidence type="ECO:0008006" key="3">
    <source>
        <dbReference type="Google" id="ProtNLM"/>
    </source>
</evidence>